<feature type="region of interest" description="Disordered" evidence="6">
    <location>
        <begin position="1"/>
        <end position="20"/>
    </location>
</feature>
<accession>A0ABM1S0A5</accession>
<gene>
    <name evidence="9" type="primary">LOC111084883</name>
</gene>
<keyword evidence="3" id="KW-0677">Repeat</keyword>
<dbReference type="InterPro" id="IPR002557">
    <property type="entry name" value="Chitin-bd_dom"/>
</dbReference>
<evidence type="ECO:0000259" key="7">
    <source>
        <dbReference type="PROSITE" id="PS50940"/>
    </source>
</evidence>
<dbReference type="Proteomes" id="UP000694941">
    <property type="component" value="Unplaced"/>
</dbReference>
<keyword evidence="5" id="KW-0325">Glycoprotein</keyword>
<keyword evidence="8" id="KW-1185">Reference proteome</keyword>
<keyword evidence="2" id="KW-0732">Signal</keyword>
<evidence type="ECO:0000313" key="8">
    <source>
        <dbReference type="Proteomes" id="UP000694941"/>
    </source>
</evidence>
<evidence type="ECO:0000256" key="4">
    <source>
        <dbReference type="ARBA" id="ARBA00023157"/>
    </source>
</evidence>
<dbReference type="InterPro" id="IPR051940">
    <property type="entry name" value="Chitin_bind-dev_reg"/>
</dbReference>
<evidence type="ECO:0000256" key="6">
    <source>
        <dbReference type="SAM" id="MobiDB-lite"/>
    </source>
</evidence>
<dbReference type="Gene3D" id="2.170.140.10">
    <property type="entry name" value="Chitin binding domain"/>
    <property type="match status" value="2"/>
</dbReference>
<dbReference type="Pfam" id="PF01607">
    <property type="entry name" value="CBM_14"/>
    <property type="match status" value="2"/>
</dbReference>
<dbReference type="SUPFAM" id="SSF57625">
    <property type="entry name" value="Invertebrate chitin-binding proteins"/>
    <property type="match status" value="2"/>
</dbReference>
<evidence type="ECO:0000256" key="1">
    <source>
        <dbReference type="ARBA" id="ARBA00022669"/>
    </source>
</evidence>
<feature type="domain" description="Chitin-binding type-2" evidence="7">
    <location>
        <begin position="30"/>
        <end position="74"/>
    </location>
</feature>
<evidence type="ECO:0000256" key="2">
    <source>
        <dbReference type="ARBA" id="ARBA00022729"/>
    </source>
</evidence>
<dbReference type="GeneID" id="111084883"/>
<keyword evidence="1" id="KW-0147">Chitin-binding</keyword>
<keyword evidence="4" id="KW-1015">Disulfide bond</keyword>
<feature type="domain" description="Chitin-binding type-2" evidence="7">
    <location>
        <begin position="77"/>
        <end position="129"/>
    </location>
</feature>
<dbReference type="RefSeq" id="XP_022237060.1">
    <property type="nucleotide sequence ID" value="XM_022381352.1"/>
</dbReference>
<evidence type="ECO:0000256" key="3">
    <source>
        <dbReference type="ARBA" id="ARBA00022737"/>
    </source>
</evidence>
<dbReference type="InterPro" id="IPR036508">
    <property type="entry name" value="Chitin-bd_dom_sf"/>
</dbReference>
<name>A0ABM1S0A5_LIMPO</name>
<protein>
    <submittedName>
        <fullName evidence="9">Peritrophin-1-like</fullName>
    </submittedName>
</protein>
<dbReference type="SMART" id="SM00494">
    <property type="entry name" value="ChtBD2"/>
    <property type="match status" value="2"/>
</dbReference>
<sequence length="164" mass="18757">CDPSVTPCPTDPSTTDPTSDPCGCNGCLTPHPFNCSAYYRCKDGRRELIFCPSGLYFNKDTKVCDHPKNVRCWDFVCPARDGMFKNVFDCGSFWHCSNGIPYLKDCPANLHWSVERNRCEWPCVAKCDPSVPREYLNREVKLVNIISQRPHIHCCFVANMFIYC</sequence>
<evidence type="ECO:0000256" key="5">
    <source>
        <dbReference type="ARBA" id="ARBA00023180"/>
    </source>
</evidence>
<feature type="non-terminal residue" evidence="9">
    <location>
        <position position="1"/>
    </location>
</feature>
<dbReference type="PANTHER" id="PTHR23301:SF0">
    <property type="entry name" value="CHITIN-BINDING TYPE-2 DOMAIN-CONTAINING PROTEIN-RELATED"/>
    <property type="match status" value="1"/>
</dbReference>
<dbReference type="PROSITE" id="PS50940">
    <property type="entry name" value="CHIT_BIND_II"/>
    <property type="match status" value="2"/>
</dbReference>
<dbReference type="PANTHER" id="PTHR23301">
    <property type="entry name" value="CHITIN BINDING PERITROPHIN-A"/>
    <property type="match status" value="1"/>
</dbReference>
<proteinExistence type="predicted"/>
<reference evidence="9" key="1">
    <citation type="submission" date="2025-08" db="UniProtKB">
        <authorList>
            <consortium name="RefSeq"/>
        </authorList>
    </citation>
    <scope>IDENTIFICATION</scope>
    <source>
        <tissue evidence="9">Muscle</tissue>
    </source>
</reference>
<organism evidence="8 9">
    <name type="scientific">Limulus polyphemus</name>
    <name type="common">Atlantic horseshoe crab</name>
    <dbReference type="NCBI Taxonomy" id="6850"/>
    <lineage>
        <taxon>Eukaryota</taxon>
        <taxon>Metazoa</taxon>
        <taxon>Ecdysozoa</taxon>
        <taxon>Arthropoda</taxon>
        <taxon>Chelicerata</taxon>
        <taxon>Merostomata</taxon>
        <taxon>Xiphosura</taxon>
        <taxon>Limulidae</taxon>
        <taxon>Limulus</taxon>
    </lineage>
</organism>
<evidence type="ECO:0000313" key="9">
    <source>
        <dbReference type="RefSeq" id="XP_022237060.1"/>
    </source>
</evidence>